<keyword evidence="1" id="KW-1133">Transmembrane helix</keyword>
<dbReference type="Proteomes" id="UP000294937">
    <property type="component" value="Unassembled WGS sequence"/>
</dbReference>
<keyword evidence="1" id="KW-0812">Transmembrane</keyword>
<evidence type="ECO:0000313" key="2">
    <source>
        <dbReference type="EMBL" id="TCS95746.1"/>
    </source>
</evidence>
<evidence type="ECO:0000256" key="1">
    <source>
        <dbReference type="SAM" id="Phobius"/>
    </source>
</evidence>
<evidence type="ECO:0000313" key="3">
    <source>
        <dbReference type="Proteomes" id="UP000294937"/>
    </source>
</evidence>
<dbReference type="AlphaFoldDB" id="A0A4R3LE75"/>
<organism evidence="2 3">
    <name type="scientific">Hazenella coriacea</name>
    <dbReference type="NCBI Taxonomy" id="1179467"/>
    <lineage>
        <taxon>Bacteria</taxon>
        <taxon>Bacillati</taxon>
        <taxon>Bacillota</taxon>
        <taxon>Bacilli</taxon>
        <taxon>Bacillales</taxon>
        <taxon>Thermoactinomycetaceae</taxon>
        <taxon>Hazenella</taxon>
    </lineage>
</organism>
<gene>
    <name evidence="2" type="ORF">EDD58_102326</name>
</gene>
<name>A0A4R3LE75_9BACL</name>
<keyword evidence="3" id="KW-1185">Reference proteome</keyword>
<feature type="transmembrane region" description="Helical" evidence="1">
    <location>
        <begin position="94"/>
        <end position="116"/>
    </location>
</feature>
<comment type="caution">
    <text evidence="2">The sequence shown here is derived from an EMBL/GenBank/DDBJ whole genome shotgun (WGS) entry which is preliminary data.</text>
</comment>
<dbReference type="EMBL" id="SMAG01000002">
    <property type="protein sequence ID" value="TCS95746.1"/>
    <property type="molecule type" value="Genomic_DNA"/>
</dbReference>
<protein>
    <submittedName>
        <fullName evidence="2">Uncharacterized protein</fullName>
    </submittedName>
</protein>
<keyword evidence="1" id="KW-0472">Membrane</keyword>
<accession>A0A4R3LE75</accession>
<dbReference type="RefSeq" id="WP_131923725.1">
    <property type="nucleotide sequence ID" value="NZ_SMAG01000002.1"/>
</dbReference>
<sequence length="120" mass="14755">MSKSNNSHNNIDHEKLVLEYHKLKHEKELKLLELRHQEKQDHEKLVLEYHKLRHEKELKLMELRHREKQDHEKLVLEYRKLRHRKKQDRKKLKIKFWLGLLGIISTIIGTGTVVMIRLMM</sequence>
<proteinExistence type="predicted"/>
<reference evidence="2 3" key="1">
    <citation type="submission" date="2019-03" db="EMBL/GenBank/DDBJ databases">
        <title>Genomic Encyclopedia of Type Strains, Phase IV (KMG-IV): sequencing the most valuable type-strain genomes for metagenomic binning, comparative biology and taxonomic classification.</title>
        <authorList>
            <person name="Goeker M."/>
        </authorList>
    </citation>
    <scope>NUCLEOTIDE SEQUENCE [LARGE SCALE GENOMIC DNA]</scope>
    <source>
        <strain evidence="2 3">DSM 45707</strain>
    </source>
</reference>